<keyword evidence="2" id="KW-0328">Glycosyltransferase</keyword>
<comment type="subcellular location">
    <subcellularLocation>
        <location evidence="1">Golgi apparatus membrane</location>
        <topology evidence="1">Single-pass type II membrane protein</topology>
    </subcellularLocation>
</comment>
<proteinExistence type="predicted"/>
<evidence type="ECO:0000259" key="7">
    <source>
        <dbReference type="Pfam" id="PF04577"/>
    </source>
</evidence>
<name>A0A5C7HIA1_9ROSI</name>
<keyword evidence="4" id="KW-0325">Glycoprotein</keyword>
<feature type="domain" description="Glycosyltransferase 61 catalytic" evidence="7">
    <location>
        <begin position="610"/>
        <end position="803"/>
    </location>
</feature>
<evidence type="ECO:0000256" key="3">
    <source>
        <dbReference type="ARBA" id="ARBA00022679"/>
    </source>
</evidence>
<dbReference type="Proteomes" id="UP000323000">
    <property type="component" value="Chromosome 8"/>
</dbReference>
<feature type="compositionally biased region" description="Polar residues" evidence="5">
    <location>
        <begin position="543"/>
        <end position="556"/>
    </location>
</feature>
<accession>A0A5C7HIA1</accession>
<dbReference type="EMBL" id="VAHF01000008">
    <property type="protein sequence ID" value="TXG56579.1"/>
    <property type="molecule type" value="Genomic_DNA"/>
</dbReference>
<feature type="domain" description="Glycosyltransferase 61 catalytic" evidence="7">
    <location>
        <begin position="271"/>
        <end position="374"/>
    </location>
</feature>
<evidence type="ECO:0000256" key="2">
    <source>
        <dbReference type="ARBA" id="ARBA00022676"/>
    </source>
</evidence>
<dbReference type="Pfam" id="PF04577">
    <property type="entry name" value="Glyco_transf_61"/>
    <property type="match status" value="2"/>
</dbReference>
<comment type="caution">
    <text evidence="8">The sequence shown here is derived from an EMBL/GenBank/DDBJ whole genome shotgun (WGS) entry which is preliminary data.</text>
</comment>
<dbReference type="AlphaFoldDB" id="A0A5C7HIA1"/>
<sequence length="902" mass="102167">MKKQHSATVTGCFMIFVFFFVFHTNLSILSEFRTSTSTRSSTHTDKKCLELKSICKWDPLLPPRPLQPSQSPGGQISCDRSHHNYDMCSINGPTVLDPKTSTFYLVDPPTSTPPLLVEKIRPYPRKWENFVMKRIKEITVSSSPGPGLGSGPRSPKCETQHNAPALVFSVAGYNGNFWHEFNDGFIPLFITVNSIFPDQDVIFVIDKARDWWVSKYAGLLKAFSKHPIVDLDNDNATHCFTSATLGLISHGFMTIDPTLLPNSATFTHFRALLDKAYGRNGHGRNLPSMFNSPVTRPRLVLMSRKGSIGRVISNEDEVKRVAEEVGFDVIVFKPSVKTPLQEAYALINTSHAMVGVHGAALTHSLFLRPGSVLVQVVPLGLEWVADVCFAKSAKEMGIEYMEYKINAKESSLVEKYDENEMVIKDPVAFKGNNWSSDIMDIYLKEQNVKLDLLRFKENLKQVYDKAKEFMNKEIREIIKFPIRSILRKSAEVRSWKLKNIRRTLSPSSTEAQSGPVNCDRSHSIYDLCSINGPTLLDPTTSTFSSMDPTTNSNSSALPLKTKPYPRKRDEAAMSKVKELTLTSVPPKLPCGVTHTSPAMVFSTGGYIGNFFHQFMDVLIPLFITVNSFFPENQDFILVISDYQDWWTPKYKDLLPRFTNHPIINMDNETITHCFPSVIVGLVSHGYMIMNPTLLPHPKTLVDFHYFLLNAYHQDHDDRDNIINTRSRLVLVNRKDNVGRVILNLKEVKSTANELGFDVTVFEPNKNTSLAESYRLIHGSHVMLGVHGAALTHFLFLRPGCVLIQVVPIGTQWVSDQYFGGPARVLGLEYMEYKVRSEESSLVEKYGANHLALRDPEAFHGGNWSKMRVYMKEQNIKLDMVRFKRYMKDAYNKAKRFMDNNDS</sequence>
<dbReference type="GO" id="GO:0016763">
    <property type="term" value="F:pentosyltransferase activity"/>
    <property type="evidence" value="ECO:0007669"/>
    <property type="project" value="UniProtKB-ARBA"/>
</dbReference>
<dbReference type="GO" id="GO:0000139">
    <property type="term" value="C:Golgi membrane"/>
    <property type="evidence" value="ECO:0007669"/>
    <property type="project" value="UniProtKB-SubCell"/>
</dbReference>
<keyword evidence="9" id="KW-1185">Reference proteome</keyword>
<keyword evidence="6" id="KW-0812">Transmembrane</keyword>
<keyword evidence="3" id="KW-0808">Transferase</keyword>
<evidence type="ECO:0000313" key="9">
    <source>
        <dbReference type="Proteomes" id="UP000323000"/>
    </source>
</evidence>
<evidence type="ECO:0000256" key="1">
    <source>
        <dbReference type="ARBA" id="ARBA00004323"/>
    </source>
</evidence>
<dbReference type="InterPro" id="IPR049625">
    <property type="entry name" value="Glyco_transf_61_cat"/>
</dbReference>
<reference evidence="9" key="1">
    <citation type="journal article" date="2019" name="Gigascience">
        <title>De novo genome assembly of the endangered Acer yangbiense, a plant species with extremely small populations endemic to Yunnan Province, China.</title>
        <authorList>
            <person name="Yang J."/>
            <person name="Wariss H.M."/>
            <person name="Tao L."/>
            <person name="Zhang R."/>
            <person name="Yun Q."/>
            <person name="Hollingsworth P."/>
            <person name="Dao Z."/>
            <person name="Luo G."/>
            <person name="Guo H."/>
            <person name="Ma Y."/>
            <person name="Sun W."/>
        </authorList>
    </citation>
    <scope>NUCLEOTIDE SEQUENCE [LARGE SCALE GENOMIC DNA]</scope>
    <source>
        <strain evidence="9">cv. Malutang</strain>
    </source>
</reference>
<evidence type="ECO:0000256" key="6">
    <source>
        <dbReference type="SAM" id="Phobius"/>
    </source>
</evidence>
<evidence type="ECO:0000256" key="4">
    <source>
        <dbReference type="ARBA" id="ARBA00023180"/>
    </source>
</evidence>
<dbReference type="PANTHER" id="PTHR20961">
    <property type="entry name" value="GLYCOSYLTRANSFERASE"/>
    <property type="match status" value="1"/>
</dbReference>
<gene>
    <name evidence="8" type="ORF">EZV62_017892</name>
</gene>
<feature type="transmembrane region" description="Helical" evidence="6">
    <location>
        <begin position="7"/>
        <end position="29"/>
    </location>
</feature>
<keyword evidence="6" id="KW-1133">Transmembrane helix</keyword>
<dbReference type="OrthoDB" id="529273at2759"/>
<dbReference type="InterPro" id="IPR007657">
    <property type="entry name" value="Glycosyltransferase_61"/>
</dbReference>
<keyword evidence="6" id="KW-0472">Membrane</keyword>
<evidence type="ECO:0000313" key="8">
    <source>
        <dbReference type="EMBL" id="TXG56579.1"/>
    </source>
</evidence>
<protein>
    <recommendedName>
        <fullName evidence="7">Glycosyltransferase 61 catalytic domain-containing protein</fullName>
    </recommendedName>
</protein>
<dbReference type="PANTHER" id="PTHR20961:SF98">
    <property type="entry name" value="GLYCOSYLTRANSFERASE"/>
    <property type="match status" value="1"/>
</dbReference>
<organism evidence="8 9">
    <name type="scientific">Acer yangbiense</name>
    <dbReference type="NCBI Taxonomy" id="1000413"/>
    <lineage>
        <taxon>Eukaryota</taxon>
        <taxon>Viridiplantae</taxon>
        <taxon>Streptophyta</taxon>
        <taxon>Embryophyta</taxon>
        <taxon>Tracheophyta</taxon>
        <taxon>Spermatophyta</taxon>
        <taxon>Magnoliopsida</taxon>
        <taxon>eudicotyledons</taxon>
        <taxon>Gunneridae</taxon>
        <taxon>Pentapetalae</taxon>
        <taxon>rosids</taxon>
        <taxon>malvids</taxon>
        <taxon>Sapindales</taxon>
        <taxon>Sapindaceae</taxon>
        <taxon>Hippocastanoideae</taxon>
        <taxon>Acereae</taxon>
        <taxon>Acer</taxon>
    </lineage>
</organism>
<evidence type="ECO:0000256" key="5">
    <source>
        <dbReference type="SAM" id="MobiDB-lite"/>
    </source>
</evidence>
<feature type="region of interest" description="Disordered" evidence="5">
    <location>
        <begin position="543"/>
        <end position="562"/>
    </location>
</feature>